<dbReference type="RefSeq" id="WP_000608803.1">
    <property type="nucleotide sequence ID" value="NZ_CP020743.1"/>
</dbReference>
<dbReference type="Proteomes" id="UP000192932">
    <property type="component" value="Chromosome"/>
</dbReference>
<dbReference type="InterPro" id="IPR001387">
    <property type="entry name" value="Cro/C1-type_HTH"/>
</dbReference>
<gene>
    <name evidence="2" type="ORF">B7492_24845</name>
</gene>
<proteinExistence type="predicted"/>
<evidence type="ECO:0000313" key="3">
    <source>
        <dbReference type="Proteomes" id="UP000192932"/>
    </source>
</evidence>
<reference evidence="2 3" key="1">
    <citation type="submission" date="2017-04" db="EMBL/GenBank/DDBJ databases">
        <title>The Characteristic of a Fine Plant Growth-Promoting Rhizobacteria Bacillus mycoides Gnyt1 and its Whole Genome Sequencing Analysis.</title>
        <authorList>
            <person name="Li J.H."/>
            <person name="Yao T."/>
        </authorList>
    </citation>
    <scope>NUCLEOTIDE SEQUENCE [LARGE SCALE GENOMIC DNA]</scope>
    <source>
        <strain evidence="2 3">Gnyt1</strain>
    </source>
</reference>
<dbReference type="Pfam" id="PF01381">
    <property type="entry name" value="HTH_3"/>
    <property type="match status" value="1"/>
</dbReference>
<dbReference type="AlphaFoldDB" id="A0A1W6AEN9"/>
<sequence>MINKLREVREKKKISQIELAKRSGVSRTTLYNIEKGGDTRVSIALSIARSLEEDVEKIFYNSC</sequence>
<name>A0A1W6AEN9_BACMY</name>
<protein>
    <submittedName>
        <fullName evidence="2">Transcriptional regulator</fullName>
    </submittedName>
</protein>
<dbReference type="PROSITE" id="PS50943">
    <property type="entry name" value="HTH_CROC1"/>
    <property type="match status" value="1"/>
</dbReference>
<dbReference type="Gene3D" id="1.10.260.40">
    <property type="entry name" value="lambda repressor-like DNA-binding domains"/>
    <property type="match status" value="1"/>
</dbReference>
<dbReference type="SMART" id="SM00530">
    <property type="entry name" value="HTH_XRE"/>
    <property type="match status" value="1"/>
</dbReference>
<evidence type="ECO:0000313" key="2">
    <source>
        <dbReference type="EMBL" id="ARJ24235.1"/>
    </source>
</evidence>
<evidence type="ECO:0000259" key="1">
    <source>
        <dbReference type="PROSITE" id="PS50943"/>
    </source>
</evidence>
<dbReference type="SUPFAM" id="SSF47413">
    <property type="entry name" value="lambda repressor-like DNA-binding domains"/>
    <property type="match status" value="1"/>
</dbReference>
<accession>A0A1W6AEN9</accession>
<dbReference type="CDD" id="cd00093">
    <property type="entry name" value="HTH_XRE"/>
    <property type="match status" value="1"/>
</dbReference>
<feature type="domain" description="HTH cro/C1-type" evidence="1">
    <location>
        <begin position="5"/>
        <end position="58"/>
    </location>
</feature>
<dbReference type="GO" id="GO:0003677">
    <property type="term" value="F:DNA binding"/>
    <property type="evidence" value="ECO:0007669"/>
    <property type="project" value="InterPro"/>
</dbReference>
<organism evidence="2 3">
    <name type="scientific">Bacillus mycoides</name>
    <dbReference type="NCBI Taxonomy" id="1405"/>
    <lineage>
        <taxon>Bacteria</taxon>
        <taxon>Bacillati</taxon>
        <taxon>Bacillota</taxon>
        <taxon>Bacilli</taxon>
        <taxon>Bacillales</taxon>
        <taxon>Bacillaceae</taxon>
        <taxon>Bacillus</taxon>
        <taxon>Bacillus cereus group</taxon>
    </lineage>
</organism>
<dbReference type="EMBL" id="CP020743">
    <property type="protein sequence ID" value="ARJ24235.1"/>
    <property type="molecule type" value="Genomic_DNA"/>
</dbReference>
<dbReference type="InterPro" id="IPR010982">
    <property type="entry name" value="Lambda_DNA-bd_dom_sf"/>
</dbReference>